<name>A0A219B8T8_9SPHN</name>
<keyword evidence="3" id="KW-1185">Reference proteome</keyword>
<keyword evidence="1" id="KW-1133">Transmembrane helix</keyword>
<organism evidence="2 3">
    <name type="scientific">Pacificimonas flava</name>
    <dbReference type="NCBI Taxonomy" id="1234595"/>
    <lineage>
        <taxon>Bacteria</taxon>
        <taxon>Pseudomonadati</taxon>
        <taxon>Pseudomonadota</taxon>
        <taxon>Alphaproteobacteria</taxon>
        <taxon>Sphingomonadales</taxon>
        <taxon>Sphingosinicellaceae</taxon>
        <taxon>Pacificimonas</taxon>
    </lineage>
</organism>
<dbReference type="OrthoDB" id="9816293at2"/>
<dbReference type="PIRSF" id="PIRSF016789">
    <property type="entry name" value="DUF454"/>
    <property type="match status" value="1"/>
</dbReference>
<dbReference type="EMBL" id="NFZT01000001">
    <property type="protein sequence ID" value="OWV34701.1"/>
    <property type="molecule type" value="Genomic_DNA"/>
</dbReference>
<sequence>MARRLYLWAGWLNVGLAAIGAVLPVMPTVIFLIFAAACFANSNPRLEAKLLAHPLFGQHIIAWRERRAINRKGKWASTLGMLTGAAFGLVFLPPPWMFAGSAIAAVFIPWVWSRPEA</sequence>
<evidence type="ECO:0008006" key="4">
    <source>
        <dbReference type="Google" id="ProtNLM"/>
    </source>
</evidence>
<dbReference type="AlphaFoldDB" id="A0A219B8T8"/>
<dbReference type="GO" id="GO:0005886">
    <property type="term" value="C:plasma membrane"/>
    <property type="evidence" value="ECO:0007669"/>
    <property type="project" value="TreeGrafter"/>
</dbReference>
<reference evidence="3" key="1">
    <citation type="submission" date="2017-05" db="EMBL/GenBank/DDBJ databases">
        <authorList>
            <person name="Lin X."/>
        </authorList>
    </citation>
    <scope>NUCLEOTIDE SEQUENCE [LARGE SCALE GENOMIC DNA]</scope>
    <source>
        <strain evidence="3">JLT2012</strain>
    </source>
</reference>
<evidence type="ECO:0000256" key="1">
    <source>
        <dbReference type="SAM" id="Phobius"/>
    </source>
</evidence>
<keyword evidence="1" id="KW-0812">Transmembrane</keyword>
<dbReference type="PANTHER" id="PTHR35813:SF1">
    <property type="entry name" value="INNER MEMBRANE PROTEIN YBAN"/>
    <property type="match status" value="1"/>
</dbReference>
<comment type="caution">
    <text evidence="2">The sequence shown here is derived from an EMBL/GenBank/DDBJ whole genome shotgun (WGS) entry which is preliminary data.</text>
</comment>
<feature type="transmembrane region" description="Helical" evidence="1">
    <location>
        <begin position="6"/>
        <end position="39"/>
    </location>
</feature>
<protein>
    <recommendedName>
        <fullName evidence="4">DUF454 domain-containing protein</fullName>
    </recommendedName>
</protein>
<gene>
    <name evidence="2" type="ORF">B5C34_08455</name>
</gene>
<dbReference type="PANTHER" id="PTHR35813">
    <property type="entry name" value="INNER MEMBRANE PROTEIN YBAN"/>
    <property type="match status" value="1"/>
</dbReference>
<feature type="transmembrane region" description="Helical" evidence="1">
    <location>
        <begin position="73"/>
        <end position="90"/>
    </location>
</feature>
<feature type="transmembrane region" description="Helical" evidence="1">
    <location>
        <begin position="96"/>
        <end position="112"/>
    </location>
</feature>
<evidence type="ECO:0000313" key="3">
    <source>
        <dbReference type="Proteomes" id="UP000198462"/>
    </source>
</evidence>
<accession>A0A219B8T8</accession>
<proteinExistence type="predicted"/>
<dbReference type="InterPro" id="IPR007401">
    <property type="entry name" value="DUF454"/>
</dbReference>
<keyword evidence="1" id="KW-0472">Membrane</keyword>
<dbReference type="Proteomes" id="UP000198462">
    <property type="component" value="Unassembled WGS sequence"/>
</dbReference>
<dbReference type="Pfam" id="PF04304">
    <property type="entry name" value="DUF454"/>
    <property type="match status" value="1"/>
</dbReference>
<evidence type="ECO:0000313" key="2">
    <source>
        <dbReference type="EMBL" id="OWV34701.1"/>
    </source>
</evidence>